<dbReference type="AlphaFoldDB" id="A0AB34KFH1"/>
<protein>
    <recommendedName>
        <fullName evidence="5">SWI5-dependent HO expression protein 3</fullName>
    </recommendedName>
</protein>
<feature type="region of interest" description="Disordered" evidence="2">
    <location>
        <begin position="118"/>
        <end position="138"/>
    </location>
</feature>
<keyword evidence="4" id="KW-1185">Reference proteome</keyword>
<dbReference type="Proteomes" id="UP000803884">
    <property type="component" value="Unassembled WGS sequence"/>
</dbReference>
<organism evidence="3 4">
    <name type="scientific">Cladosporium halotolerans</name>
    <dbReference type="NCBI Taxonomy" id="1052096"/>
    <lineage>
        <taxon>Eukaryota</taxon>
        <taxon>Fungi</taxon>
        <taxon>Dikarya</taxon>
        <taxon>Ascomycota</taxon>
        <taxon>Pezizomycotina</taxon>
        <taxon>Dothideomycetes</taxon>
        <taxon>Dothideomycetidae</taxon>
        <taxon>Cladosporiales</taxon>
        <taxon>Cladosporiaceae</taxon>
        <taxon>Cladosporium</taxon>
    </lineage>
</organism>
<accession>A0AB34KFH1</accession>
<proteinExistence type="predicted"/>
<feature type="compositionally biased region" description="Polar residues" evidence="2">
    <location>
        <begin position="122"/>
        <end position="138"/>
    </location>
</feature>
<gene>
    <name evidence="3" type="ORF">WHR41_07737</name>
</gene>
<evidence type="ECO:0000256" key="2">
    <source>
        <dbReference type="SAM" id="MobiDB-lite"/>
    </source>
</evidence>
<dbReference type="GeneID" id="96009179"/>
<keyword evidence="1" id="KW-0175">Coiled coil</keyword>
<feature type="region of interest" description="Disordered" evidence="2">
    <location>
        <begin position="1"/>
        <end position="67"/>
    </location>
</feature>
<sequence>MSALARTSAASRESSPVPQPSSPNAANDAYMKSERKKLTGKLFRLDTPKGGKPPAATPRVNGGEADNSFRIPSMVFDDSTDPNVDILAPGSRASVALPGSVRRVSGSLDVAAAEMSRAGTLSPPNENQWSSAVGHATTNGKSGRVIERLMAENDRLKRELELQLLRSQELERNLQTMRPQIEALRTENDNLNHANSMDGAILARRDRKIEQLKEEVATERSRREASDLLARRLERQAEDVQDTARRDVQLAHEEAKHSTTHASILEQSHRQLSSEYRQRAERWRKDLGEMQAQRQADAEKFSRLDVVGEQMRTELERSRKMQVEFVEKWDEYTKANEDWKAGVEGVADFENNRMRKLSEDMETVTNRMKWVMGLEKSRTEKV</sequence>
<dbReference type="RefSeq" id="XP_069226771.1">
    <property type="nucleotide sequence ID" value="XM_069376341.1"/>
</dbReference>
<evidence type="ECO:0000256" key="1">
    <source>
        <dbReference type="SAM" id="Coils"/>
    </source>
</evidence>
<reference evidence="3 4" key="1">
    <citation type="journal article" date="2020" name="Microbiol. Resour. Announc.">
        <title>Draft Genome Sequence of a Cladosporium Species Isolated from the Mesophotic Ascidian Didemnum maculosum.</title>
        <authorList>
            <person name="Gioti A."/>
            <person name="Siaperas R."/>
            <person name="Nikolaivits E."/>
            <person name="Le Goff G."/>
            <person name="Ouazzani J."/>
            <person name="Kotoulas G."/>
            <person name="Topakas E."/>
        </authorList>
    </citation>
    <scope>NUCLEOTIDE SEQUENCE [LARGE SCALE GENOMIC DNA]</scope>
    <source>
        <strain evidence="3 4">TM138-S3</strain>
    </source>
</reference>
<feature type="coiled-coil region" evidence="1">
    <location>
        <begin position="146"/>
        <end position="173"/>
    </location>
</feature>
<comment type="caution">
    <text evidence="3">The sequence shown here is derived from an EMBL/GenBank/DDBJ whole genome shotgun (WGS) entry which is preliminary data.</text>
</comment>
<evidence type="ECO:0000313" key="3">
    <source>
        <dbReference type="EMBL" id="KAL1583664.1"/>
    </source>
</evidence>
<feature type="compositionally biased region" description="Basic and acidic residues" evidence="2">
    <location>
        <begin position="31"/>
        <end position="49"/>
    </location>
</feature>
<name>A0AB34KFH1_9PEZI</name>
<dbReference type="EMBL" id="JAAQHG020000033">
    <property type="protein sequence ID" value="KAL1583664.1"/>
    <property type="molecule type" value="Genomic_DNA"/>
</dbReference>
<evidence type="ECO:0008006" key="5">
    <source>
        <dbReference type="Google" id="ProtNLM"/>
    </source>
</evidence>
<evidence type="ECO:0000313" key="4">
    <source>
        <dbReference type="Proteomes" id="UP000803884"/>
    </source>
</evidence>